<dbReference type="AlphaFoldDB" id="A0A0N4XRK1"/>
<keyword evidence="9" id="KW-1133">Transmembrane helix</keyword>
<keyword evidence="2" id="KW-0863">Zinc-finger</keyword>
<protein>
    <submittedName>
        <fullName evidence="13">Nuclear receptor domain-containing protein</fullName>
    </submittedName>
</protein>
<evidence type="ECO:0000259" key="10">
    <source>
        <dbReference type="PROSITE" id="PS51030"/>
    </source>
</evidence>
<evidence type="ECO:0000256" key="7">
    <source>
        <dbReference type="ARBA" id="ARBA00023170"/>
    </source>
</evidence>
<dbReference type="InterPro" id="IPR013088">
    <property type="entry name" value="Znf_NHR/GATA"/>
</dbReference>
<dbReference type="PRINTS" id="PR00047">
    <property type="entry name" value="STROIDFINGER"/>
</dbReference>
<organism evidence="13">
    <name type="scientific">Nippostrongylus brasiliensis</name>
    <name type="common">Rat hookworm</name>
    <dbReference type="NCBI Taxonomy" id="27835"/>
    <lineage>
        <taxon>Eukaryota</taxon>
        <taxon>Metazoa</taxon>
        <taxon>Ecdysozoa</taxon>
        <taxon>Nematoda</taxon>
        <taxon>Chromadorea</taxon>
        <taxon>Rhabditida</taxon>
        <taxon>Rhabditina</taxon>
        <taxon>Rhabditomorpha</taxon>
        <taxon>Strongyloidea</taxon>
        <taxon>Heligmosomidae</taxon>
        <taxon>Nippostrongylus</taxon>
    </lineage>
</organism>
<keyword evidence="6" id="KW-0804">Transcription</keyword>
<dbReference type="PANTHER" id="PTHR47519:SF4">
    <property type="entry name" value="NUCLEAR HORMONE RECEPTOR FAMILY"/>
    <property type="match status" value="1"/>
</dbReference>
<keyword evidence="4" id="KW-0805">Transcription regulation</keyword>
<dbReference type="PROSITE" id="PS00031">
    <property type="entry name" value="NUCLEAR_REC_DBD_1"/>
    <property type="match status" value="1"/>
</dbReference>
<evidence type="ECO:0000313" key="13">
    <source>
        <dbReference type="WBParaSite" id="NBR_0000515301-mRNA-1"/>
    </source>
</evidence>
<dbReference type="SMART" id="SM00399">
    <property type="entry name" value="ZnF_C4"/>
    <property type="match status" value="1"/>
</dbReference>
<keyword evidence="7" id="KW-0675">Receptor</keyword>
<dbReference type="WBParaSite" id="NBR_0000515301-mRNA-1">
    <property type="protein sequence ID" value="NBR_0000515301-mRNA-1"/>
    <property type="gene ID" value="NBR_0000515301"/>
</dbReference>
<proteinExistence type="predicted"/>
<name>A0A0N4XRK1_NIPBR</name>
<keyword evidence="12" id="KW-1185">Reference proteome</keyword>
<gene>
    <name evidence="11" type="ORF">NBR_LOCUS5154</name>
</gene>
<dbReference type="Pfam" id="PF00105">
    <property type="entry name" value="zf-C4"/>
    <property type="match status" value="1"/>
</dbReference>
<evidence type="ECO:0000256" key="1">
    <source>
        <dbReference type="ARBA" id="ARBA00022723"/>
    </source>
</evidence>
<keyword evidence="5" id="KW-0238">DNA-binding</keyword>
<evidence type="ECO:0000256" key="5">
    <source>
        <dbReference type="ARBA" id="ARBA00023125"/>
    </source>
</evidence>
<evidence type="ECO:0000313" key="12">
    <source>
        <dbReference type="Proteomes" id="UP000271162"/>
    </source>
</evidence>
<dbReference type="Proteomes" id="UP000271162">
    <property type="component" value="Unassembled WGS sequence"/>
</dbReference>
<dbReference type="PANTHER" id="PTHR47519">
    <property type="entry name" value="NUCLEAR HORMONE RECEPTOR FAMILY MEMBER NHR-31-RELATED"/>
    <property type="match status" value="1"/>
</dbReference>
<evidence type="ECO:0000313" key="11">
    <source>
        <dbReference type="EMBL" id="VDL68743.1"/>
    </source>
</evidence>
<dbReference type="GO" id="GO:0003700">
    <property type="term" value="F:DNA-binding transcription factor activity"/>
    <property type="evidence" value="ECO:0007669"/>
    <property type="project" value="InterPro"/>
</dbReference>
<reference evidence="11 12" key="2">
    <citation type="submission" date="2018-11" db="EMBL/GenBank/DDBJ databases">
        <authorList>
            <consortium name="Pathogen Informatics"/>
        </authorList>
    </citation>
    <scope>NUCLEOTIDE SEQUENCE [LARGE SCALE GENOMIC DNA]</scope>
</reference>
<dbReference type="Gene3D" id="3.30.50.10">
    <property type="entry name" value="Erythroid Transcription Factor GATA-1, subunit A"/>
    <property type="match status" value="1"/>
</dbReference>
<evidence type="ECO:0000256" key="3">
    <source>
        <dbReference type="ARBA" id="ARBA00022833"/>
    </source>
</evidence>
<dbReference type="GO" id="GO:0008270">
    <property type="term" value="F:zinc ion binding"/>
    <property type="evidence" value="ECO:0007669"/>
    <property type="project" value="UniProtKB-KW"/>
</dbReference>
<evidence type="ECO:0000256" key="9">
    <source>
        <dbReference type="SAM" id="Phobius"/>
    </source>
</evidence>
<reference evidence="13" key="1">
    <citation type="submission" date="2017-02" db="UniProtKB">
        <authorList>
            <consortium name="WormBaseParasite"/>
        </authorList>
    </citation>
    <scope>IDENTIFICATION</scope>
</reference>
<feature type="transmembrane region" description="Helical" evidence="9">
    <location>
        <begin position="37"/>
        <end position="55"/>
    </location>
</feature>
<keyword evidence="3" id="KW-0862">Zinc</keyword>
<dbReference type="InterPro" id="IPR052496">
    <property type="entry name" value="Orphan_Nuclear_Rcpt"/>
</dbReference>
<evidence type="ECO:0000256" key="4">
    <source>
        <dbReference type="ARBA" id="ARBA00023015"/>
    </source>
</evidence>
<keyword evidence="9" id="KW-0812">Transmembrane</keyword>
<dbReference type="STRING" id="27835.A0A0N4XRK1"/>
<dbReference type="InterPro" id="IPR001628">
    <property type="entry name" value="Znf_hrmn_rcpt"/>
</dbReference>
<accession>A0A0N4XRK1</accession>
<evidence type="ECO:0000256" key="2">
    <source>
        <dbReference type="ARBA" id="ARBA00022771"/>
    </source>
</evidence>
<keyword evidence="1" id="KW-0479">Metal-binding</keyword>
<feature type="domain" description="Nuclear receptor" evidence="10">
    <location>
        <begin position="1"/>
        <end position="31"/>
    </location>
</feature>
<evidence type="ECO:0000256" key="6">
    <source>
        <dbReference type="ARBA" id="ARBA00023163"/>
    </source>
</evidence>
<sequence length="79" mass="8802">MDVCRVCGDGNAKTHYGVVTCFGCKGFFRRTCHLHSIMLLLGVVTEGAHSIVVLLRNSRFQLNLYCGQLVKVFVNDVLK</sequence>
<dbReference type="GO" id="GO:0043565">
    <property type="term" value="F:sequence-specific DNA binding"/>
    <property type="evidence" value="ECO:0007669"/>
    <property type="project" value="InterPro"/>
</dbReference>
<dbReference type="SUPFAM" id="SSF57716">
    <property type="entry name" value="Glucocorticoid receptor-like (DNA-binding domain)"/>
    <property type="match status" value="1"/>
</dbReference>
<dbReference type="PROSITE" id="PS51030">
    <property type="entry name" value="NUCLEAR_REC_DBD_2"/>
    <property type="match status" value="1"/>
</dbReference>
<dbReference type="EMBL" id="UYSL01011596">
    <property type="protein sequence ID" value="VDL68743.1"/>
    <property type="molecule type" value="Genomic_DNA"/>
</dbReference>
<evidence type="ECO:0000256" key="8">
    <source>
        <dbReference type="ARBA" id="ARBA00023242"/>
    </source>
</evidence>
<keyword evidence="9" id="KW-0472">Membrane</keyword>
<keyword evidence="8" id="KW-0539">Nucleus</keyword>